<evidence type="ECO:0008006" key="3">
    <source>
        <dbReference type="Google" id="ProtNLM"/>
    </source>
</evidence>
<protein>
    <recommendedName>
        <fullName evidence="3">RINT1-like protein MAG2</fullName>
    </recommendedName>
</protein>
<dbReference type="Pfam" id="PF04437">
    <property type="entry name" value="RINT1_TIP1"/>
    <property type="match status" value="1"/>
</dbReference>
<dbReference type="AlphaFoldDB" id="A0A843WWP7"/>
<dbReference type="GO" id="GO:0060628">
    <property type="term" value="P:regulation of ER to Golgi vesicle-mediated transport"/>
    <property type="evidence" value="ECO:0007669"/>
    <property type="project" value="TreeGrafter"/>
</dbReference>
<dbReference type="GO" id="GO:0070939">
    <property type="term" value="C:Dsl1/NZR complex"/>
    <property type="evidence" value="ECO:0007669"/>
    <property type="project" value="InterPro"/>
</dbReference>
<dbReference type="InterPro" id="IPR007528">
    <property type="entry name" value="RINT1_Tip20"/>
</dbReference>
<comment type="caution">
    <text evidence="1">The sequence shown here is derived from an EMBL/GenBank/DDBJ whole genome shotgun (WGS) entry which is preliminary data.</text>
</comment>
<dbReference type="PANTHER" id="PTHR13520">
    <property type="entry name" value="RAD50-INTERACTING PROTEIN 1 RINT-1"/>
    <property type="match status" value="1"/>
</dbReference>
<gene>
    <name evidence="1" type="ORF">Taro_047684</name>
</gene>
<evidence type="ECO:0000313" key="1">
    <source>
        <dbReference type="EMBL" id="MQM14749.1"/>
    </source>
</evidence>
<proteinExistence type="predicted"/>
<sequence length="653" mass="73567">MGKGSREWHRQEEGVGDVEQDGTKFALARATKQAASWIGQAVEVSTVWPHLCAQATRWSLARGEKGRAEDVGTGDDVVMSDDKKEGGRISVPWKKPKPSLIPNRCGTNTFVSLLPFPPLTGPHQSTLIMLTPDKNEGCETALKLDRLIGDVEDAVSSSMTGKIRPPSSAANSEEMQLMAISSLRNTEEILASIKRSRHQWSRLISAADDRVDRALAILRPQAIADHRSLLNSLGWPPPLSSSKTVNQSTGKVVMGENPLVTMKGDLKSKYCESFLALCNLQEFQRKRNSRQLEGHNLEVARHQPLWAIEELVNPISLASQHYFSMWIDKPEFIFALVYKITRDFIDSMDEILQPLVDKARLVGYSCREEWISAMVTSLSTYLAKVEKKSCREFHHCVSSVIALTGLRCQEAEGLTALVDDDALIKVCNSINGARYCESVLMEWCEDMFFLEMVSESCEEVAVGENSILQEEIDKLKWFRMEWLEKISIVILRGFDAQCRDYLKNKKQWQEKADGWNVSKAFVGALDYLQGKMHKLGVDLNEVDFVALWRSLANGIDQLLFNGIFMSNAKFYNGGVEKLGGDIAVLFGVFSSWCQRPGGFFPRISEGFRLLKMDEKELKERPARRTEGWLRHKGVRHLTVAEVEKITKNRVFIG</sequence>
<keyword evidence="2" id="KW-1185">Reference proteome</keyword>
<organism evidence="1 2">
    <name type="scientific">Colocasia esculenta</name>
    <name type="common">Wild taro</name>
    <name type="synonym">Arum esculentum</name>
    <dbReference type="NCBI Taxonomy" id="4460"/>
    <lineage>
        <taxon>Eukaryota</taxon>
        <taxon>Viridiplantae</taxon>
        <taxon>Streptophyta</taxon>
        <taxon>Embryophyta</taxon>
        <taxon>Tracheophyta</taxon>
        <taxon>Spermatophyta</taxon>
        <taxon>Magnoliopsida</taxon>
        <taxon>Liliopsida</taxon>
        <taxon>Araceae</taxon>
        <taxon>Aroideae</taxon>
        <taxon>Colocasieae</taxon>
        <taxon>Colocasia</taxon>
    </lineage>
</organism>
<dbReference type="Gene3D" id="1.20.58.670">
    <property type="entry name" value="Dsl1p vesicle tethering complex, Tip20p subunit, domain D"/>
    <property type="match status" value="1"/>
</dbReference>
<reference evidence="1" key="1">
    <citation type="submission" date="2017-07" db="EMBL/GenBank/DDBJ databases">
        <title>Taro Niue Genome Assembly and Annotation.</title>
        <authorList>
            <person name="Atibalentja N."/>
            <person name="Keating K."/>
            <person name="Fields C.J."/>
        </authorList>
    </citation>
    <scope>NUCLEOTIDE SEQUENCE</scope>
    <source>
        <strain evidence="1">Niue_2</strain>
        <tissue evidence="1">Leaf</tissue>
    </source>
</reference>
<dbReference type="Proteomes" id="UP000652761">
    <property type="component" value="Unassembled WGS sequence"/>
</dbReference>
<accession>A0A843WWP7</accession>
<evidence type="ECO:0000313" key="2">
    <source>
        <dbReference type="Proteomes" id="UP000652761"/>
    </source>
</evidence>
<dbReference type="PANTHER" id="PTHR13520:SF1">
    <property type="entry name" value="RINT1-LIKE PROTEIN MAG2"/>
    <property type="match status" value="1"/>
</dbReference>
<dbReference type="GO" id="GO:0006888">
    <property type="term" value="P:endoplasmic reticulum to Golgi vesicle-mediated transport"/>
    <property type="evidence" value="ECO:0007669"/>
    <property type="project" value="InterPro"/>
</dbReference>
<dbReference type="PROSITE" id="PS51386">
    <property type="entry name" value="RINT1_TIP20"/>
    <property type="match status" value="2"/>
</dbReference>
<dbReference type="GO" id="GO:0006890">
    <property type="term" value="P:retrograde vesicle-mediated transport, Golgi to endoplasmic reticulum"/>
    <property type="evidence" value="ECO:0007669"/>
    <property type="project" value="InterPro"/>
</dbReference>
<dbReference type="EMBL" id="NMUH01006216">
    <property type="protein sequence ID" value="MQM14749.1"/>
    <property type="molecule type" value="Genomic_DNA"/>
</dbReference>
<dbReference type="InterPro" id="IPR042044">
    <property type="entry name" value="EXOC6PINT-1/Sec15/Tip20_C_dom2"/>
</dbReference>
<name>A0A843WWP7_COLES</name>
<dbReference type="OrthoDB" id="2189254at2759"/>